<dbReference type="CDD" id="cd03419">
    <property type="entry name" value="GRX_GRXh_1_2_like"/>
    <property type="match status" value="1"/>
</dbReference>
<keyword evidence="6" id="KW-1185">Reference proteome</keyword>
<dbReference type="EMBL" id="JAPQKS010000001">
    <property type="protein sequence ID" value="KAJ5248702.1"/>
    <property type="molecule type" value="Genomic_DNA"/>
</dbReference>
<protein>
    <submittedName>
        <fullName evidence="5">Glutaredoxin domain protein</fullName>
    </submittedName>
</protein>
<dbReference type="InterPro" id="IPR011899">
    <property type="entry name" value="Glutaredoxin_euk/vir"/>
</dbReference>
<dbReference type="InterPro" id="IPR014025">
    <property type="entry name" value="Glutaredoxin_subgr"/>
</dbReference>
<reference evidence="5" key="1">
    <citation type="submission" date="2022-11" db="EMBL/GenBank/DDBJ databases">
        <authorList>
            <person name="Petersen C."/>
        </authorList>
    </citation>
    <scope>NUCLEOTIDE SEQUENCE</scope>
    <source>
        <strain evidence="5">IBT 19713</strain>
    </source>
</reference>
<dbReference type="GO" id="GO:0005801">
    <property type="term" value="C:cis-Golgi network"/>
    <property type="evidence" value="ECO:0007669"/>
    <property type="project" value="UniProtKB-ARBA"/>
</dbReference>
<dbReference type="GO" id="GO:0034599">
    <property type="term" value="P:cellular response to oxidative stress"/>
    <property type="evidence" value="ECO:0007669"/>
    <property type="project" value="TreeGrafter"/>
</dbReference>
<dbReference type="PANTHER" id="PTHR45694:SF5">
    <property type="entry name" value="GLUTAREDOXIN 2"/>
    <property type="match status" value="1"/>
</dbReference>
<dbReference type="SUPFAM" id="SSF52833">
    <property type="entry name" value="Thioredoxin-like"/>
    <property type="match status" value="1"/>
</dbReference>
<dbReference type="PROSITE" id="PS51354">
    <property type="entry name" value="GLUTAREDOXIN_2"/>
    <property type="match status" value="1"/>
</dbReference>
<comment type="caution">
    <text evidence="5">The sequence shown here is derived from an EMBL/GenBank/DDBJ whole genome shotgun (WGS) entry which is preliminary data.</text>
</comment>
<evidence type="ECO:0000313" key="6">
    <source>
        <dbReference type="Proteomes" id="UP001150941"/>
    </source>
</evidence>
<evidence type="ECO:0000256" key="3">
    <source>
        <dbReference type="SAM" id="SignalP"/>
    </source>
</evidence>
<dbReference type="GO" id="GO:0000324">
    <property type="term" value="C:fungal-type vacuole"/>
    <property type="evidence" value="ECO:0007669"/>
    <property type="project" value="TreeGrafter"/>
</dbReference>
<reference evidence="5" key="2">
    <citation type="journal article" date="2023" name="IMA Fungus">
        <title>Comparative genomic study of the Penicillium genus elucidates a diverse pangenome and 15 lateral gene transfer events.</title>
        <authorList>
            <person name="Petersen C."/>
            <person name="Sorensen T."/>
            <person name="Nielsen M.R."/>
            <person name="Sondergaard T.E."/>
            <person name="Sorensen J.L."/>
            <person name="Fitzpatrick D.A."/>
            <person name="Frisvad J.C."/>
            <person name="Nielsen K.L."/>
        </authorList>
    </citation>
    <scope>NUCLEOTIDE SEQUENCE</scope>
    <source>
        <strain evidence="5">IBT 19713</strain>
    </source>
</reference>
<dbReference type="PRINTS" id="PR00160">
    <property type="entry name" value="GLUTAREDOXIN"/>
</dbReference>
<dbReference type="InterPro" id="IPR036249">
    <property type="entry name" value="Thioredoxin-like_sf"/>
</dbReference>
<gene>
    <name evidence="5" type="ORF">N7468_000153</name>
</gene>
<keyword evidence="3" id="KW-0732">Signal</keyword>
<dbReference type="Pfam" id="PF00462">
    <property type="entry name" value="Glutaredoxin"/>
    <property type="match status" value="1"/>
</dbReference>
<dbReference type="GeneID" id="83196753"/>
<dbReference type="GO" id="GO:0004362">
    <property type="term" value="F:glutathione-disulfide reductase (NADPH) activity"/>
    <property type="evidence" value="ECO:0007669"/>
    <property type="project" value="UniProtKB-ARBA"/>
</dbReference>
<evidence type="ECO:0000256" key="1">
    <source>
        <dbReference type="ARBA" id="ARBA00009630"/>
    </source>
</evidence>
<dbReference type="FunFam" id="3.40.30.10:FF:000093">
    <property type="entry name" value="Glutaredoxin 2"/>
    <property type="match status" value="1"/>
</dbReference>
<dbReference type="Gene3D" id="3.40.30.10">
    <property type="entry name" value="Glutaredoxin"/>
    <property type="match status" value="1"/>
</dbReference>
<organism evidence="5 6">
    <name type="scientific">Penicillium chermesinum</name>
    <dbReference type="NCBI Taxonomy" id="63820"/>
    <lineage>
        <taxon>Eukaryota</taxon>
        <taxon>Fungi</taxon>
        <taxon>Dikarya</taxon>
        <taxon>Ascomycota</taxon>
        <taxon>Pezizomycotina</taxon>
        <taxon>Eurotiomycetes</taxon>
        <taxon>Eurotiomycetidae</taxon>
        <taxon>Eurotiales</taxon>
        <taxon>Aspergillaceae</taxon>
        <taxon>Penicillium</taxon>
    </lineage>
</organism>
<name>A0A9W9PJQ6_9EURO</name>
<dbReference type="GO" id="GO:0005796">
    <property type="term" value="C:Golgi lumen"/>
    <property type="evidence" value="ECO:0007669"/>
    <property type="project" value="TreeGrafter"/>
</dbReference>
<feature type="domain" description="Glutaredoxin" evidence="4">
    <location>
        <begin position="117"/>
        <end position="182"/>
    </location>
</feature>
<dbReference type="PANTHER" id="PTHR45694">
    <property type="entry name" value="GLUTAREDOXIN 2"/>
    <property type="match status" value="1"/>
</dbReference>
<accession>A0A9W9PJQ6</accession>
<dbReference type="NCBIfam" id="TIGR02180">
    <property type="entry name" value="GRX_euk"/>
    <property type="match status" value="1"/>
</dbReference>
<feature type="compositionally biased region" description="Basic and acidic residues" evidence="2">
    <location>
        <begin position="87"/>
        <end position="100"/>
    </location>
</feature>
<dbReference type="InterPro" id="IPR002109">
    <property type="entry name" value="Glutaredoxin"/>
</dbReference>
<comment type="similarity">
    <text evidence="1">Belongs to the glutaredoxin family. Monothiol subfamily.</text>
</comment>
<evidence type="ECO:0000256" key="2">
    <source>
        <dbReference type="SAM" id="MobiDB-lite"/>
    </source>
</evidence>
<dbReference type="OrthoDB" id="423313at2759"/>
<sequence length="221" mass="24091">MPSQRRGRMITILVFVIVLLTYYYSAVHGGHEKAEKVAVPVVKEKGSDEQDTEEVSIAGRTKMTVPKKGSQDSSNAELDPSSFAHPSSEEQKEAEDRKAREAEAKSELNYILKQAPVIIFSKSYCPHSKRAKTILLEGYEISPKPYVVELDQHRLGADLQSLLAETTGRRTVPNILVNGKSIGGGDTIASLDQSDNLATTLKQYGGSSLTEVSQGPANAHH</sequence>
<feature type="chain" id="PRO_5040929940" evidence="3">
    <location>
        <begin position="30"/>
        <end position="221"/>
    </location>
</feature>
<dbReference type="RefSeq" id="XP_058335481.1">
    <property type="nucleotide sequence ID" value="XM_058469450.1"/>
</dbReference>
<dbReference type="Proteomes" id="UP001150941">
    <property type="component" value="Unassembled WGS sequence"/>
</dbReference>
<feature type="signal peptide" evidence="3">
    <location>
        <begin position="1"/>
        <end position="29"/>
    </location>
</feature>
<dbReference type="AlphaFoldDB" id="A0A9W9PJQ6"/>
<evidence type="ECO:0000259" key="4">
    <source>
        <dbReference type="Pfam" id="PF00462"/>
    </source>
</evidence>
<proteinExistence type="inferred from homology"/>
<evidence type="ECO:0000313" key="5">
    <source>
        <dbReference type="EMBL" id="KAJ5248702.1"/>
    </source>
</evidence>
<feature type="region of interest" description="Disordered" evidence="2">
    <location>
        <begin position="44"/>
        <end position="100"/>
    </location>
</feature>